<evidence type="ECO:0000256" key="1">
    <source>
        <dbReference type="ARBA" id="ARBA00022448"/>
    </source>
</evidence>
<keyword evidence="5" id="KW-0408">Iron</keyword>
<dbReference type="InterPro" id="IPR052371">
    <property type="entry name" value="BFD-associated_ferredoxin"/>
</dbReference>
<dbReference type="InterPro" id="IPR041854">
    <property type="entry name" value="BFD-like_2Fe2S-bd_dom_sf"/>
</dbReference>
<evidence type="ECO:0000256" key="6">
    <source>
        <dbReference type="ARBA" id="ARBA00023014"/>
    </source>
</evidence>
<protein>
    <recommendedName>
        <fullName evidence="7">Bacterioferritin-associated ferredoxin</fullName>
    </recommendedName>
</protein>
<dbReference type="Pfam" id="PF04324">
    <property type="entry name" value="Fer2_BFD"/>
    <property type="match status" value="1"/>
</dbReference>
<dbReference type="RefSeq" id="WP_027294795.1">
    <property type="nucleotide sequence ID" value="NZ_CABMJZ010000107.1"/>
</dbReference>
<keyword evidence="11" id="KW-1185">Reference proteome</keyword>
<evidence type="ECO:0000256" key="8">
    <source>
        <dbReference type="ARBA" id="ARBA00046332"/>
    </source>
</evidence>
<dbReference type="GO" id="GO:0046872">
    <property type="term" value="F:metal ion binding"/>
    <property type="evidence" value="ECO:0007669"/>
    <property type="project" value="UniProtKB-KW"/>
</dbReference>
<evidence type="ECO:0000256" key="5">
    <source>
        <dbReference type="ARBA" id="ARBA00023004"/>
    </source>
</evidence>
<keyword evidence="3" id="KW-0479">Metal-binding</keyword>
<evidence type="ECO:0000256" key="2">
    <source>
        <dbReference type="ARBA" id="ARBA00022714"/>
    </source>
</evidence>
<reference evidence="10 11" key="1">
    <citation type="journal article" date="2019" name="Anaerobe">
        <title>Detection of Robinsoniella peoriensis in multiple bone samples of a trauma patient.</title>
        <authorList>
            <person name="Schrottner P."/>
            <person name="Hartwich K."/>
            <person name="Bunk B."/>
            <person name="Schober I."/>
            <person name="Helbig S."/>
            <person name="Rudolph W.W."/>
            <person name="Gunzer F."/>
        </authorList>
    </citation>
    <scope>NUCLEOTIDE SEQUENCE [LARGE SCALE GENOMIC DNA]</scope>
    <source>
        <strain evidence="10 11">DSM 106044</strain>
    </source>
</reference>
<feature type="domain" description="BFD-like [2Fe-2S]-binding" evidence="9">
    <location>
        <begin position="6"/>
        <end position="54"/>
    </location>
</feature>
<dbReference type="AlphaFoldDB" id="A0A4U8Q8V1"/>
<dbReference type="GO" id="GO:0051537">
    <property type="term" value="F:2 iron, 2 sulfur cluster binding"/>
    <property type="evidence" value="ECO:0007669"/>
    <property type="project" value="UniProtKB-KW"/>
</dbReference>
<dbReference type="PANTHER" id="PTHR37424">
    <property type="entry name" value="BACTERIOFERRITIN-ASSOCIATED FERREDOXIN"/>
    <property type="match status" value="1"/>
</dbReference>
<evidence type="ECO:0000259" key="9">
    <source>
        <dbReference type="Pfam" id="PF04324"/>
    </source>
</evidence>
<evidence type="ECO:0000256" key="7">
    <source>
        <dbReference type="ARBA" id="ARBA00039386"/>
    </source>
</evidence>
<dbReference type="EMBL" id="QGQD01000040">
    <property type="protein sequence ID" value="TLD01327.1"/>
    <property type="molecule type" value="Genomic_DNA"/>
</dbReference>
<name>A0A4U8Q8V1_9FIRM</name>
<dbReference type="InterPro" id="IPR007419">
    <property type="entry name" value="BFD-like_2Fe2S-bd_dom"/>
</dbReference>
<dbReference type="Gene3D" id="1.10.10.1100">
    <property type="entry name" value="BFD-like [2Fe-2S]-binding domain"/>
    <property type="match status" value="1"/>
</dbReference>
<keyword evidence="4" id="KW-0249">Electron transport</keyword>
<keyword evidence="2" id="KW-0001">2Fe-2S</keyword>
<comment type="similarity">
    <text evidence="8">Belongs to the Bfd family.</text>
</comment>
<dbReference type="Proteomes" id="UP000306509">
    <property type="component" value="Unassembled WGS sequence"/>
</dbReference>
<accession>A0A4U8Q8V1</accession>
<comment type="caution">
    <text evidence="10">The sequence shown here is derived from an EMBL/GenBank/DDBJ whole genome shotgun (WGS) entry which is preliminary data.</text>
</comment>
<gene>
    <name evidence="10" type="ORF">DSM106044_01709</name>
</gene>
<sequence>MKRDLIICTCNGVTAGQIEDAVYGGARTYEDVQELLHIGKQCIKCKEMAGFIIESLAEELDD</sequence>
<evidence type="ECO:0000256" key="4">
    <source>
        <dbReference type="ARBA" id="ARBA00022982"/>
    </source>
</evidence>
<evidence type="ECO:0000313" key="10">
    <source>
        <dbReference type="EMBL" id="TLD01327.1"/>
    </source>
</evidence>
<keyword evidence="1" id="KW-0813">Transport</keyword>
<dbReference type="STRING" id="180332.GCA_000797495_03625"/>
<keyword evidence="6" id="KW-0411">Iron-sulfur</keyword>
<proteinExistence type="inferred from homology"/>
<organism evidence="10 11">
    <name type="scientific">Robinsoniella peoriensis</name>
    <dbReference type="NCBI Taxonomy" id="180332"/>
    <lineage>
        <taxon>Bacteria</taxon>
        <taxon>Bacillati</taxon>
        <taxon>Bacillota</taxon>
        <taxon>Clostridia</taxon>
        <taxon>Lachnospirales</taxon>
        <taxon>Lachnospiraceae</taxon>
        <taxon>Robinsoniella</taxon>
    </lineage>
</organism>
<dbReference type="PANTHER" id="PTHR37424:SF1">
    <property type="entry name" value="BACTERIOFERRITIN-ASSOCIATED FERREDOXIN"/>
    <property type="match status" value="1"/>
</dbReference>
<evidence type="ECO:0000256" key="3">
    <source>
        <dbReference type="ARBA" id="ARBA00022723"/>
    </source>
</evidence>
<evidence type="ECO:0000313" key="11">
    <source>
        <dbReference type="Proteomes" id="UP000306509"/>
    </source>
</evidence>